<name>A0ABD5LPP9_AGRRD</name>
<dbReference type="RefSeq" id="WP_353574770.1">
    <property type="nucleotide sequence ID" value="NZ_JBETME010000025.1"/>
</dbReference>
<reference evidence="1 2" key="1">
    <citation type="submission" date="2024-06" db="EMBL/GenBank/DDBJ databases">
        <title>Genome sequencing of Agrobacterium spp. from tobacco in Serbia.</title>
        <authorList>
            <person name="Ilicic R.J."/>
            <person name="Studholme D.J."/>
            <person name="Jelusic A."/>
            <person name="Barac G."/>
            <person name="Bagi F."/>
            <person name="Popovic Milovanovic T."/>
        </authorList>
    </citation>
    <scope>NUCLEOTIDE SEQUENCE [LARGE SCALE GENOMIC DNA]</scope>
    <source>
        <strain evidence="1 2">DA1</strain>
    </source>
</reference>
<comment type="caution">
    <text evidence="1">The sequence shown here is derived from an EMBL/GenBank/DDBJ whole genome shotgun (WGS) entry which is preliminary data.</text>
</comment>
<accession>A0ABD5LPP9</accession>
<evidence type="ECO:0000313" key="1">
    <source>
        <dbReference type="EMBL" id="MES4993876.1"/>
    </source>
</evidence>
<dbReference type="AlphaFoldDB" id="A0ABD5LPP9"/>
<organism evidence="1 2">
    <name type="scientific">Agrobacterium radiobacter</name>
    <dbReference type="NCBI Taxonomy" id="362"/>
    <lineage>
        <taxon>Bacteria</taxon>
        <taxon>Pseudomonadati</taxon>
        <taxon>Pseudomonadota</taxon>
        <taxon>Alphaproteobacteria</taxon>
        <taxon>Hyphomicrobiales</taxon>
        <taxon>Rhizobiaceae</taxon>
        <taxon>Rhizobium/Agrobacterium group</taxon>
        <taxon>Agrobacterium</taxon>
        <taxon>Agrobacterium tumefaciens complex</taxon>
    </lineage>
</organism>
<sequence length="228" mass="25274">MVNNPSISVNKLAEYIVCKAARKRKILSDRKYPDPEFNPGIFHREAAEAISLYLAEGAVDPSPLTKQQAHLNQIKTDKVGTARRISANVDALERFSEMLDNIDMDGLEPKLGPHNPPKLTFHNVDISVRPEIIIRGTGPKGKKYVGGWKLHFSKTHPHTKESADYVSAVLQEFCKLHVAADDEIVHPLYCKVIDVASGTVFDGVKSTTALMKDVAAECQNMKGIWDTI</sequence>
<evidence type="ECO:0000313" key="2">
    <source>
        <dbReference type="Proteomes" id="UP001438189"/>
    </source>
</evidence>
<dbReference type="EMBL" id="JBETME010000025">
    <property type="protein sequence ID" value="MES4993876.1"/>
    <property type="molecule type" value="Genomic_DNA"/>
</dbReference>
<protein>
    <submittedName>
        <fullName evidence="1">Uncharacterized protein</fullName>
    </submittedName>
</protein>
<dbReference type="Proteomes" id="UP001438189">
    <property type="component" value="Unassembled WGS sequence"/>
</dbReference>
<gene>
    <name evidence="1" type="ORF">ABVB70_26650</name>
</gene>
<proteinExistence type="predicted"/>